<proteinExistence type="predicted"/>
<sequence>MKLNELEKIDIIRQRLNVTYKEAKEALDMAKGDLVQALVILEEKENNLTEKLQERGNQLLAQIKQLIQKGNITRIKLKKGDETVLEIPATLGALGVLAALASTELAVIAGLGTVAAWANKYTLEIERPDGQKEEKDVEL</sequence>
<gene>
    <name evidence="3" type="ORF">KKC1_25620</name>
</gene>
<protein>
    <recommendedName>
        <fullName evidence="2">DUF4342 domain-containing protein</fullName>
    </recommendedName>
</protein>
<evidence type="ECO:0000259" key="2">
    <source>
        <dbReference type="Pfam" id="PF14242"/>
    </source>
</evidence>
<comment type="caution">
    <text evidence="3">The sequence shown here is derived from an EMBL/GenBank/DDBJ whole genome shotgun (WGS) entry which is preliminary data.</text>
</comment>
<dbReference type="SUPFAM" id="SSF46934">
    <property type="entry name" value="UBA-like"/>
    <property type="match status" value="1"/>
</dbReference>
<dbReference type="InterPro" id="IPR025642">
    <property type="entry name" value="DUF4342"/>
</dbReference>
<dbReference type="Proteomes" id="UP000197032">
    <property type="component" value="Unassembled WGS sequence"/>
</dbReference>
<evidence type="ECO:0000256" key="1">
    <source>
        <dbReference type="SAM" id="Coils"/>
    </source>
</evidence>
<evidence type="ECO:0000313" key="3">
    <source>
        <dbReference type="EMBL" id="GAW93428.1"/>
    </source>
</evidence>
<keyword evidence="1" id="KW-0175">Coiled coil</keyword>
<accession>A0A1Z5HVJ7</accession>
<dbReference type="EMBL" id="BDGJ01000142">
    <property type="protein sequence ID" value="GAW93428.1"/>
    <property type="molecule type" value="Genomic_DNA"/>
</dbReference>
<feature type="coiled-coil region" evidence="1">
    <location>
        <begin position="13"/>
        <end position="69"/>
    </location>
</feature>
<dbReference type="InterPro" id="IPR009060">
    <property type="entry name" value="UBA-like_sf"/>
</dbReference>
<dbReference type="AlphaFoldDB" id="A0A1Z5HVJ7"/>
<dbReference type="Pfam" id="PF14242">
    <property type="entry name" value="DUF4342"/>
    <property type="match status" value="1"/>
</dbReference>
<dbReference type="Gene3D" id="1.10.8.10">
    <property type="entry name" value="DNA helicase RuvA subunit, C-terminal domain"/>
    <property type="match status" value="1"/>
</dbReference>
<organism evidence="3 4">
    <name type="scientific">Calderihabitans maritimus</name>
    <dbReference type="NCBI Taxonomy" id="1246530"/>
    <lineage>
        <taxon>Bacteria</taxon>
        <taxon>Bacillati</taxon>
        <taxon>Bacillota</taxon>
        <taxon>Clostridia</taxon>
        <taxon>Neomoorellales</taxon>
        <taxon>Calderihabitantaceae</taxon>
        <taxon>Calderihabitans</taxon>
    </lineage>
</organism>
<feature type="domain" description="DUF4342" evidence="2">
    <location>
        <begin position="46"/>
        <end position="127"/>
    </location>
</feature>
<evidence type="ECO:0000313" key="4">
    <source>
        <dbReference type="Proteomes" id="UP000197032"/>
    </source>
</evidence>
<keyword evidence="4" id="KW-1185">Reference proteome</keyword>
<reference evidence="4" key="1">
    <citation type="journal article" date="2017" name="Appl. Environ. Microbiol.">
        <title>Genomic Analysis of Calderihabitans maritimus KKC1, a Thermophilic, Hydrogenogenic, Carboxydotrophic Bacterium Isolated from Marine Sediment.</title>
        <authorList>
            <person name="Omae K."/>
            <person name="Yoneda Y."/>
            <person name="Fukuyama Y."/>
            <person name="Yoshida T."/>
            <person name="Sako Y."/>
        </authorList>
    </citation>
    <scope>NUCLEOTIDE SEQUENCE [LARGE SCALE GENOMIC DNA]</scope>
    <source>
        <strain evidence="4">KKC1</strain>
    </source>
</reference>
<name>A0A1Z5HVJ7_9FIRM</name>